<feature type="transmembrane region" description="Helical" evidence="1">
    <location>
        <begin position="117"/>
        <end position="138"/>
    </location>
</feature>
<evidence type="ECO:0000313" key="2">
    <source>
        <dbReference type="EMBL" id="AYQ75057.1"/>
    </source>
</evidence>
<keyword evidence="1" id="KW-0812">Transmembrane</keyword>
<feature type="transmembrane region" description="Helical" evidence="1">
    <location>
        <begin position="150"/>
        <end position="172"/>
    </location>
</feature>
<keyword evidence="3" id="KW-1185">Reference proteome</keyword>
<feature type="transmembrane region" description="Helical" evidence="1">
    <location>
        <begin position="7"/>
        <end position="29"/>
    </location>
</feature>
<feature type="transmembrane region" description="Helical" evidence="1">
    <location>
        <begin position="49"/>
        <end position="69"/>
    </location>
</feature>
<dbReference type="Proteomes" id="UP000269097">
    <property type="component" value="Chromosome"/>
</dbReference>
<keyword evidence="1" id="KW-1133">Transmembrane helix</keyword>
<evidence type="ECO:0000256" key="1">
    <source>
        <dbReference type="SAM" id="Phobius"/>
    </source>
</evidence>
<name>A0A3G3K4S0_9BACL</name>
<dbReference type="EMBL" id="CP033433">
    <property type="protein sequence ID" value="AYQ75057.1"/>
    <property type="molecule type" value="Genomic_DNA"/>
</dbReference>
<accession>A0A3G3K4S0</accession>
<reference evidence="2 3" key="1">
    <citation type="submission" date="2018-10" db="EMBL/GenBank/DDBJ databases">
        <title>Genome Sequence of Cohnella sp.</title>
        <authorList>
            <person name="Srinivasan S."/>
            <person name="Kim M.K."/>
        </authorList>
    </citation>
    <scope>NUCLEOTIDE SEQUENCE [LARGE SCALE GENOMIC DNA]</scope>
    <source>
        <strain evidence="2 3">18JY8-7</strain>
    </source>
</reference>
<organism evidence="2 3">
    <name type="scientific">Cohnella candidum</name>
    <dbReference type="NCBI Taxonomy" id="2674991"/>
    <lineage>
        <taxon>Bacteria</taxon>
        <taxon>Bacillati</taxon>
        <taxon>Bacillota</taxon>
        <taxon>Bacilli</taxon>
        <taxon>Bacillales</taxon>
        <taxon>Paenibacillaceae</taxon>
        <taxon>Cohnella</taxon>
    </lineage>
</organism>
<keyword evidence="1" id="KW-0472">Membrane</keyword>
<dbReference type="AlphaFoldDB" id="A0A3G3K4S0"/>
<evidence type="ECO:0000313" key="3">
    <source>
        <dbReference type="Proteomes" id="UP000269097"/>
    </source>
</evidence>
<gene>
    <name evidence="2" type="ORF">EAV92_22370</name>
</gene>
<sequence>MTNKKLLFPLLYVLVTLLSFYVVLQYLIYSPSDSGMVSAKMDDPSFPYRVWKIFFYPHILLGLAALLTGSYQLTKRSRRNPALHKRLGRIYGISIFLNVPVVPFIALYATGGTPSTVAFMVLDVLWLAMTAAGVRYILRKDVVRHRQWMLRSYAVTLVFVTFRIVLGIESLLTDAPSSVTFPVAVALSIVLNLAYAEFYMTKKSKKSPTPYINDKGRSAQNV</sequence>
<dbReference type="InterPro" id="IPR018750">
    <property type="entry name" value="DUF2306_membrane"/>
</dbReference>
<feature type="transmembrane region" description="Helical" evidence="1">
    <location>
        <begin position="90"/>
        <end position="111"/>
    </location>
</feature>
<proteinExistence type="predicted"/>
<dbReference type="Pfam" id="PF10067">
    <property type="entry name" value="DUF2306"/>
    <property type="match status" value="1"/>
</dbReference>
<dbReference type="KEGG" id="coh:EAV92_22370"/>
<feature type="transmembrane region" description="Helical" evidence="1">
    <location>
        <begin position="178"/>
        <end position="196"/>
    </location>
</feature>
<dbReference type="RefSeq" id="WP_123043137.1">
    <property type="nucleotide sequence ID" value="NZ_CP033433.1"/>
</dbReference>
<protein>
    <submittedName>
        <fullName evidence="2">DUF2306 domain-containing protein</fullName>
    </submittedName>
</protein>